<evidence type="ECO:0000256" key="7">
    <source>
        <dbReference type="ARBA" id="ARBA00022884"/>
    </source>
</evidence>
<proteinExistence type="inferred from homology"/>
<evidence type="ECO:0000256" key="2">
    <source>
        <dbReference type="ARBA" id="ARBA00004642"/>
    </source>
</evidence>
<keyword evidence="6" id="KW-0509">mRNA transport</keyword>
<accession>A0A1A6GMS5</accession>
<dbReference type="STRING" id="56216.A0A1A6GMS5"/>
<dbReference type="PANTHER" id="PTHR21038">
    <property type="entry name" value="40-2-3 PROTEIN-RELATED"/>
    <property type="match status" value="1"/>
</dbReference>
<name>A0A1A6GMS5_NEOLE</name>
<sequence length="186" mass="21256">MILPLSLKACCNKNADKISMPLDDVIKLNREEEKKQNFQRLIVDSSKVLGKQLEFKKGISPMNRPPLSLKVQAQLNTEQLLDDVVAKRTHQWDSFQCVGSGTQGWLESSDNSLLVAFQDSSSDSTEDLSEALRCYLPKKEQISLPKGEDVLMYTDEDQIHMTNPIVGLTQKMQQQFNKLEYKRHTR</sequence>
<keyword evidence="5" id="KW-0813">Transport</keyword>
<dbReference type="Pfam" id="PF07078">
    <property type="entry name" value="FYTT"/>
    <property type="match status" value="2"/>
</dbReference>
<dbReference type="PANTHER" id="PTHR21038:SF2">
    <property type="entry name" value="UAP56-INTERACTING FACTOR"/>
    <property type="match status" value="1"/>
</dbReference>
<comment type="similarity">
    <text evidence="3">Belongs to the UIF family.</text>
</comment>
<keyword evidence="8" id="KW-0539">Nucleus</keyword>
<dbReference type="InterPro" id="IPR009782">
    <property type="entry name" value="FYTTD1"/>
</dbReference>
<dbReference type="AlphaFoldDB" id="A0A1A6GMS5"/>
<evidence type="ECO:0000256" key="9">
    <source>
        <dbReference type="ARBA" id="ARBA00030067"/>
    </source>
</evidence>
<evidence type="ECO:0000256" key="5">
    <source>
        <dbReference type="ARBA" id="ARBA00022448"/>
    </source>
</evidence>
<keyword evidence="7" id="KW-0694">RNA-binding</keyword>
<evidence type="ECO:0000313" key="11">
    <source>
        <dbReference type="Proteomes" id="UP000092124"/>
    </source>
</evidence>
<evidence type="ECO:0000256" key="8">
    <source>
        <dbReference type="ARBA" id="ARBA00023242"/>
    </source>
</evidence>
<dbReference type="GO" id="GO:0006406">
    <property type="term" value="P:mRNA export from nucleus"/>
    <property type="evidence" value="ECO:0007669"/>
    <property type="project" value="InterPro"/>
</dbReference>
<dbReference type="Proteomes" id="UP000092124">
    <property type="component" value="Unassembled WGS sequence"/>
</dbReference>
<keyword evidence="11" id="KW-1185">Reference proteome</keyword>
<comment type="subcellular location">
    <subcellularLocation>
        <location evidence="1">Nucleus speckle</location>
    </subcellularLocation>
    <subcellularLocation>
        <location evidence="2">Nucleus</location>
        <location evidence="2">Nucleoplasm</location>
    </subcellularLocation>
</comment>
<organism evidence="10 11">
    <name type="scientific">Neotoma lepida</name>
    <name type="common">Desert woodrat</name>
    <dbReference type="NCBI Taxonomy" id="56216"/>
    <lineage>
        <taxon>Eukaryota</taxon>
        <taxon>Metazoa</taxon>
        <taxon>Chordata</taxon>
        <taxon>Craniata</taxon>
        <taxon>Vertebrata</taxon>
        <taxon>Euteleostomi</taxon>
        <taxon>Mammalia</taxon>
        <taxon>Eutheria</taxon>
        <taxon>Euarchontoglires</taxon>
        <taxon>Glires</taxon>
        <taxon>Rodentia</taxon>
        <taxon>Myomorpha</taxon>
        <taxon>Muroidea</taxon>
        <taxon>Cricetidae</taxon>
        <taxon>Neotominae</taxon>
        <taxon>Neotoma</taxon>
    </lineage>
</organism>
<dbReference type="OrthoDB" id="9938627at2759"/>
<reference evidence="10 11" key="1">
    <citation type="submission" date="2016-06" db="EMBL/GenBank/DDBJ databases">
        <title>The Draft Genome Sequence and Annotation of the Desert Woodrat Neotoma lepida.</title>
        <authorList>
            <person name="Campbell M."/>
            <person name="Oakeson K.F."/>
            <person name="Yandell M."/>
            <person name="Halpert J.R."/>
            <person name="Dearing D."/>
        </authorList>
    </citation>
    <scope>NUCLEOTIDE SEQUENCE [LARGE SCALE GENOMIC DNA]</scope>
    <source>
        <strain evidence="10">417</strain>
        <tissue evidence="10">Liver</tissue>
    </source>
</reference>
<feature type="non-terminal residue" evidence="10">
    <location>
        <position position="186"/>
    </location>
</feature>
<evidence type="ECO:0000256" key="4">
    <source>
        <dbReference type="ARBA" id="ARBA00020622"/>
    </source>
</evidence>
<protein>
    <recommendedName>
        <fullName evidence="4">UAP56-interacting factor</fullName>
    </recommendedName>
    <alternativeName>
        <fullName evidence="9">Forty-two-three domain-containing protein 1</fullName>
    </alternativeName>
</protein>
<dbReference type="GO" id="GO:0016607">
    <property type="term" value="C:nuclear speck"/>
    <property type="evidence" value="ECO:0007669"/>
    <property type="project" value="UniProtKB-SubCell"/>
</dbReference>
<evidence type="ECO:0000256" key="6">
    <source>
        <dbReference type="ARBA" id="ARBA00022816"/>
    </source>
</evidence>
<comment type="caution">
    <text evidence="10">The sequence shown here is derived from an EMBL/GenBank/DDBJ whole genome shotgun (WGS) entry which is preliminary data.</text>
</comment>
<dbReference type="EMBL" id="LZPO01078268">
    <property type="protein sequence ID" value="OBS67593.1"/>
    <property type="molecule type" value="Genomic_DNA"/>
</dbReference>
<dbReference type="GO" id="GO:0003729">
    <property type="term" value="F:mRNA binding"/>
    <property type="evidence" value="ECO:0007669"/>
    <property type="project" value="InterPro"/>
</dbReference>
<gene>
    <name evidence="10" type="ORF">A6R68_03856</name>
</gene>
<evidence type="ECO:0000256" key="3">
    <source>
        <dbReference type="ARBA" id="ARBA00010722"/>
    </source>
</evidence>
<evidence type="ECO:0000313" key="10">
    <source>
        <dbReference type="EMBL" id="OBS67593.1"/>
    </source>
</evidence>
<evidence type="ECO:0000256" key="1">
    <source>
        <dbReference type="ARBA" id="ARBA00004324"/>
    </source>
</evidence>